<accession>A0AAQ3NGX3</accession>
<proteinExistence type="predicted"/>
<keyword evidence="2" id="KW-1185">Reference proteome</keyword>
<dbReference type="Proteomes" id="UP001374535">
    <property type="component" value="Chromosome 5"/>
</dbReference>
<dbReference type="EMBL" id="CP144696">
    <property type="protein sequence ID" value="WVZ09566.1"/>
    <property type="molecule type" value="Genomic_DNA"/>
</dbReference>
<organism evidence="1 2">
    <name type="scientific">Vigna mungo</name>
    <name type="common">Black gram</name>
    <name type="synonym">Phaseolus mungo</name>
    <dbReference type="NCBI Taxonomy" id="3915"/>
    <lineage>
        <taxon>Eukaryota</taxon>
        <taxon>Viridiplantae</taxon>
        <taxon>Streptophyta</taxon>
        <taxon>Embryophyta</taxon>
        <taxon>Tracheophyta</taxon>
        <taxon>Spermatophyta</taxon>
        <taxon>Magnoliopsida</taxon>
        <taxon>eudicotyledons</taxon>
        <taxon>Gunneridae</taxon>
        <taxon>Pentapetalae</taxon>
        <taxon>rosids</taxon>
        <taxon>fabids</taxon>
        <taxon>Fabales</taxon>
        <taxon>Fabaceae</taxon>
        <taxon>Papilionoideae</taxon>
        <taxon>50 kb inversion clade</taxon>
        <taxon>NPAAA clade</taxon>
        <taxon>indigoferoid/millettioid clade</taxon>
        <taxon>Phaseoleae</taxon>
        <taxon>Vigna</taxon>
    </lineage>
</organism>
<gene>
    <name evidence="1" type="ORF">V8G54_014096</name>
</gene>
<evidence type="ECO:0000313" key="1">
    <source>
        <dbReference type="EMBL" id="WVZ09566.1"/>
    </source>
</evidence>
<evidence type="ECO:0000313" key="2">
    <source>
        <dbReference type="Proteomes" id="UP001374535"/>
    </source>
</evidence>
<dbReference type="AlphaFoldDB" id="A0AAQ3NGX3"/>
<sequence>MIKKEGKKGDKKKCLLSGCNRKALPGLALACSVQVATGAELHDQARVMRSVKLSVQSRQEGVIKHGENLLLHLRPLQLLPYRKCLSVHHLHRIKALRQPHHGVPYLAKVHVPDVAAPEPPHQAEVLQTDLPLVVPEPPHDLPCSLVGLVGPGVRTLQGGGAHGDGAPAAAAAEAEVGHPAPGGFRQGDGGGAAVVVGFIPTGRCGGDGGYGGGSIHGWCRVS</sequence>
<name>A0AAQ3NGX3_VIGMU</name>
<reference evidence="1 2" key="1">
    <citation type="journal article" date="2023" name="Life. Sci Alliance">
        <title>Evolutionary insights into 3D genome organization and epigenetic landscape of Vigna mungo.</title>
        <authorList>
            <person name="Junaid A."/>
            <person name="Singh B."/>
            <person name="Bhatia S."/>
        </authorList>
    </citation>
    <scope>NUCLEOTIDE SEQUENCE [LARGE SCALE GENOMIC DNA]</scope>
    <source>
        <strain evidence="1">Urdbean</strain>
    </source>
</reference>
<protein>
    <submittedName>
        <fullName evidence="1">Uncharacterized protein</fullName>
    </submittedName>
</protein>